<feature type="chain" id="PRO_5002433671" evidence="1">
    <location>
        <begin position="24"/>
        <end position="61"/>
    </location>
</feature>
<dbReference type="EMBL" id="GBXM01035865">
    <property type="protein sequence ID" value="JAH72712.1"/>
    <property type="molecule type" value="Transcribed_RNA"/>
</dbReference>
<sequence>MTLQTKWGLPVCLTLNALEIVCGSNTQPTQMFLDAVLGIPFIKTPEMKLLQKGADLRDTLQ</sequence>
<keyword evidence="1" id="KW-0732">Signal</keyword>
<organism evidence="2">
    <name type="scientific">Anguilla anguilla</name>
    <name type="common">European freshwater eel</name>
    <name type="synonym">Muraena anguilla</name>
    <dbReference type="NCBI Taxonomy" id="7936"/>
    <lineage>
        <taxon>Eukaryota</taxon>
        <taxon>Metazoa</taxon>
        <taxon>Chordata</taxon>
        <taxon>Craniata</taxon>
        <taxon>Vertebrata</taxon>
        <taxon>Euteleostomi</taxon>
        <taxon>Actinopterygii</taxon>
        <taxon>Neopterygii</taxon>
        <taxon>Teleostei</taxon>
        <taxon>Anguilliformes</taxon>
        <taxon>Anguillidae</taxon>
        <taxon>Anguilla</taxon>
    </lineage>
</organism>
<dbReference type="AlphaFoldDB" id="A0A0E9V3U3"/>
<reference evidence="2" key="2">
    <citation type="journal article" date="2015" name="Fish Shellfish Immunol.">
        <title>Early steps in the European eel (Anguilla anguilla)-Vibrio vulnificus interaction in the gills: Role of the RtxA13 toxin.</title>
        <authorList>
            <person name="Callol A."/>
            <person name="Pajuelo D."/>
            <person name="Ebbesson L."/>
            <person name="Teles M."/>
            <person name="MacKenzie S."/>
            <person name="Amaro C."/>
        </authorList>
    </citation>
    <scope>NUCLEOTIDE SEQUENCE</scope>
</reference>
<reference evidence="2" key="1">
    <citation type="submission" date="2014-11" db="EMBL/GenBank/DDBJ databases">
        <authorList>
            <person name="Amaro Gonzalez C."/>
        </authorList>
    </citation>
    <scope>NUCLEOTIDE SEQUENCE</scope>
</reference>
<feature type="signal peptide" evidence="1">
    <location>
        <begin position="1"/>
        <end position="23"/>
    </location>
</feature>
<proteinExistence type="predicted"/>
<protein>
    <submittedName>
        <fullName evidence="2">Uncharacterized protein</fullName>
    </submittedName>
</protein>
<accession>A0A0E9V3U3</accession>
<evidence type="ECO:0000313" key="2">
    <source>
        <dbReference type="EMBL" id="JAH72712.1"/>
    </source>
</evidence>
<evidence type="ECO:0000256" key="1">
    <source>
        <dbReference type="SAM" id="SignalP"/>
    </source>
</evidence>
<name>A0A0E9V3U3_ANGAN</name>